<sequence>MDLSSHPNTEKKNNSVIQLENIQSNSTSTEDFDLSNSSELHSLNEIDLKNFNLKEKKSLSKSIKSSNSSKISSPPLPRITTTYNHTPLASNSIHRRFSISTSKGDPNSLEVENPAFITVISPNLESQKANFEYNSTKTVKQKGYSSLVHSLEALTSEEQIDIEDSDYWFSLISIPKMQQPETVFMRHMAYDEDWSNEAYNTLFLVRIFVKYFIDNLNSIEVHEQFEMDRITYQVAPASPTKKSPTSSFSNAAFSNFPDPKFEIDPQVLKDKKLRSEMLLEELFHVLIYADTVSQANYEFYIEAINLLLVLFASQLQKTCDEISAGNYFLDVVLNRLSYFARGTVTRLISNIIDSQYPPNSNGGVLFSAYSYLFTSKKSAESFAPLSQKSCLLILVLANQNISIGKNNYRTVLRTLLDTDVENLEEQSVNDDVLQETTEILRISFRGIYYIICQNIHSEEISLLLYLLLLQNHSFRTYILSRTDPEGLSEGSVDLIVYGDIVALVLEIVNSILTHSLQHNPQLIYAILHKKEMFVQFRLHSRFGDFVENIDMLFDEEHKILPSTEEVLESIAQHSKVWNNQNFKVFQDLKFQYEEEKEYELFFLPYVWSLVYKHSLIYWDETKTKLWLDFNPDGHLKDFSVPF</sequence>
<dbReference type="Proteomes" id="UP001211065">
    <property type="component" value="Unassembled WGS sequence"/>
</dbReference>
<dbReference type="PANTHER" id="PTHR12895:SF9">
    <property type="entry name" value="DYMECLIN"/>
    <property type="match status" value="1"/>
</dbReference>
<protein>
    <recommendedName>
        <fullName evidence="2">Dymeclin</fullName>
    </recommendedName>
</protein>
<gene>
    <name evidence="6" type="ORF">HK099_006476</name>
</gene>
<keyword evidence="7" id="KW-1185">Reference proteome</keyword>
<name>A0AAD5U928_9FUNG</name>
<dbReference type="PANTHER" id="PTHR12895">
    <property type="entry name" value="DYMECLIN"/>
    <property type="match status" value="1"/>
</dbReference>
<dbReference type="EMBL" id="JADGJW010000056">
    <property type="protein sequence ID" value="KAJ3225643.1"/>
    <property type="molecule type" value="Genomic_DNA"/>
</dbReference>
<feature type="compositionally biased region" description="Low complexity" evidence="5">
    <location>
        <begin position="62"/>
        <end position="73"/>
    </location>
</feature>
<feature type="region of interest" description="Disordered" evidence="5">
    <location>
        <begin position="62"/>
        <end position="84"/>
    </location>
</feature>
<organism evidence="6 7">
    <name type="scientific">Clydaea vesicula</name>
    <dbReference type="NCBI Taxonomy" id="447962"/>
    <lineage>
        <taxon>Eukaryota</taxon>
        <taxon>Fungi</taxon>
        <taxon>Fungi incertae sedis</taxon>
        <taxon>Chytridiomycota</taxon>
        <taxon>Chytridiomycota incertae sedis</taxon>
        <taxon>Chytridiomycetes</taxon>
        <taxon>Lobulomycetales</taxon>
        <taxon>Lobulomycetaceae</taxon>
        <taxon>Clydaea</taxon>
    </lineage>
</organism>
<dbReference type="GO" id="GO:0005794">
    <property type="term" value="C:Golgi apparatus"/>
    <property type="evidence" value="ECO:0007669"/>
    <property type="project" value="TreeGrafter"/>
</dbReference>
<evidence type="ECO:0000313" key="6">
    <source>
        <dbReference type="EMBL" id="KAJ3225643.1"/>
    </source>
</evidence>
<evidence type="ECO:0000256" key="5">
    <source>
        <dbReference type="SAM" id="MobiDB-lite"/>
    </source>
</evidence>
<dbReference type="Pfam" id="PF09742">
    <property type="entry name" value="Dymeclin"/>
    <property type="match status" value="2"/>
</dbReference>
<keyword evidence="4" id="KW-0449">Lipoprotein</keyword>
<dbReference type="InterPro" id="IPR019142">
    <property type="entry name" value="Dymeclin"/>
</dbReference>
<accession>A0AAD5U928</accession>
<comment type="caution">
    <text evidence="6">The sequence shown here is derived from an EMBL/GenBank/DDBJ whole genome shotgun (WGS) entry which is preliminary data.</text>
</comment>
<evidence type="ECO:0000256" key="1">
    <source>
        <dbReference type="ARBA" id="ARBA00010603"/>
    </source>
</evidence>
<keyword evidence="3" id="KW-0519">Myristate</keyword>
<evidence type="ECO:0000256" key="3">
    <source>
        <dbReference type="ARBA" id="ARBA00022707"/>
    </source>
</evidence>
<dbReference type="AlphaFoldDB" id="A0AAD5U928"/>
<evidence type="ECO:0000256" key="2">
    <source>
        <dbReference type="ARBA" id="ARBA00015736"/>
    </source>
</evidence>
<reference evidence="6" key="1">
    <citation type="submission" date="2020-05" db="EMBL/GenBank/DDBJ databases">
        <title>Phylogenomic resolution of chytrid fungi.</title>
        <authorList>
            <person name="Stajich J.E."/>
            <person name="Amses K."/>
            <person name="Simmons R."/>
            <person name="Seto K."/>
            <person name="Myers J."/>
            <person name="Bonds A."/>
            <person name="Quandt C.A."/>
            <person name="Barry K."/>
            <person name="Liu P."/>
            <person name="Grigoriev I."/>
            <person name="Longcore J.E."/>
            <person name="James T.Y."/>
        </authorList>
    </citation>
    <scope>NUCLEOTIDE SEQUENCE</scope>
    <source>
        <strain evidence="6">JEL0476</strain>
    </source>
</reference>
<evidence type="ECO:0000256" key="4">
    <source>
        <dbReference type="ARBA" id="ARBA00023288"/>
    </source>
</evidence>
<evidence type="ECO:0000313" key="7">
    <source>
        <dbReference type="Proteomes" id="UP001211065"/>
    </source>
</evidence>
<dbReference type="GO" id="GO:0007030">
    <property type="term" value="P:Golgi organization"/>
    <property type="evidence" value="ECO:0007669"/>
    <property type="project" value="TreeGrafter"/>
</dbReference>
<proteinExistence type="inferred from homology"/>
<comment type="similarity">
    <text evidence="1">Belongs to the dymeclin family.</text>
</comment>